<dbReference type="PANTHER" id="PTHR43032">
    <property type="entry name" value="PROTEIN-METHIONINE-SULFOXIDE REDUCTASE"/>
    <property type="match status" value="1"/>
</dbReference>
<dbReference type="EMBL" id="JBHSWH010000001">
    <property type="protein sequence ID" value="MFC6707952.1"/>
    <property type="molecule type" value="Genomic_DNA"/>
</dbReference>
<proteinExistence type="predicted"/>
<dbReference type="RefSeq" id="WP_382404614.1">
    <property type="nucleotide sequence ID" value="NZ_JBHSWH010000001.1"/>
</dbReference>
<reference evidence="3" key="1">
    <citation type="journal article" date="2019" name="Int. J. Syst. Evol. Microbiol.">
        <title>The Global Catalogue of Microorganisms (GCM) 10K type strain sequencing project: providing services to taxonomists for standard genome sequencing and annotation.</title>
        <authorList>
            <consortium name="The Broad Institute Genomics Platform"/>
            <consortium name="The Broad Institute Genome Sequencing Center for Infectious Disease"/>
            <person name="Wu L."/>
            <person name="Ma J."/>
        </authorList>
    </citation>
    <scope>NUCLEOTIDE SEQUENCE [LARGE SCALE GENOMIC DNA]</scope>
    <source>
        <strain evidence="3">CCUG 58127</strain>
    </source>
</reference>
<dbReference type="Proteomes" id="UP001596298">
    <property type="component" value="Unassembled WGS sequence"/>
</dbReference>
<feature type="domain" description="Oxidoreductase molybdopterin-binding" evidence="1">
    <location>
        <begin position="75"/>
        <end position="215"/>
    </location>
</feature>
<sequence>MAASDDGAPVGRRVVLGLLGLGAIGVIAGSRIQTELSRLLAPVQLRDPTGLSALIPLGDTWRYYSVSGTVARRGTRFYTLKVSGLVENTATYSYADLQALPQTSFTDTFHCVTGWQVPDVPWSGVRVADLLERAAPTDAAVGVRYHSFDGVYSVNMTLEQARADDAIVVLTMYGKPVTHDHGGPVRIYAGSMYGYKGTKWLSEIEVTPDNRPGYWEDRGYPLNGIIDE</sequence>
<dbReference type="InterPro" id="IPR036374">
    <property type="entry name" value="OxRdtase_Mopterin-bd_sf"/>
</dbReference>
<comment type="caution">
    <text evidence="2">The sequence shown here is derived from an EMBL/GenBank/DDBJ whole genome shotgun (WGS) entry which is preliminary data.</text>
</comment>
<dbReference type="SUPFAM" id="SSF56524">
    <property type="entry name" value="Oxidoreductase molybdopterin-binding domain"/>
    <property type="match status" value="1"/>
</dbReference>
<evidence type="ECO:0000313" key="3">
    <source>
        <dbReference type="Proteomes" id="UP001596298"/>
    </source>
</evidence>
<keyword evidence="3" id="KW-1185">Reference proteome</keyword>
<protein>
    <submittedName>
        <fullName evidence="2">Molybdopterin-dependent oxidoreductase</fullName>
    </submittedName>
</protein>
<evidence type="ECO:0000313" key="2">
    <source>
        <dbReference type="EMBL" id="MFC6707952.1"/>
    </source>
</evidence>
<dbReference type="Pfam" id="PF00174">
    <property type="entry name" value="Oxidored_molyb"/>
    <property type="match status" value="1"/>
</dbReference>
<evidence type="ECO:0000259" key="1">
    <source>
        <dbReference type="Pfam" id="PF00174"/>
    </source>
</evidence>
<dbReference type="InterPro" id="IPR000572">
    <property type="entry name" value="OxRdtase_Mopterin-bd_dom"/>
</dbReference>
<accession>A0ABW2AM86</accession>
<dbReference type="Gene3D" id="3.90.420.10">
    <property type="entry name" value="Oxidoreductase, molybdopterin-binding domain"/>
    <property type="match status" value="1"/>
</dbReference>
<organism evidence="2 3">
    <name type="scientific">Flexivirga alba</name>
    <dbReference type="NCBI Taxonomy" id="702742"/>
    <lineage>
        <taxon>Bacteria</taxon>
        <taxon>Bacillati</taxon>
        <taxon>Actinomycetota</taxon>
        <taxon>Actinomycetes</taxon>
        <taxon>Micrococcales</taxon>
        <taxon>Dermacoccaceae</taxon>
        <taxon>Flexivirga</taxon>
    </lineage>
</organism>
<name>A0ABW2AM86_9MICO</name>
<gene>
    <name evidence="2" type="ORF">ACFQDH_22625</name>
</gene>